<proteinExistence type="predicted"/>
<dbReference type="GO" id="GO:0005829">
    <property type="term" value="C:cytosol"/>
    <property type="evidence" value="ECO:0007669"/>
    <property type="project" value="GOC"/>
</dbReference>
<dbReference type="GO" id="GO:0005802">
    <property type="term" value="C:trans-Golgi network"/>
    <property type="evidence" value="ECO:0007669"/>
    <property type="project" value="TreeGrafter"/>
</dbReference>
<dbReference type="OMA" id="FKMWFFF"/>
<comment type="caution">
    <text evidence="6">The sequence shown here is derived from an EMBL/GenBank/DDBJ whole genome shotgun (WGS) entry which is preliminary data.</text>
</comment>
<dbReference type="Proteomes" id="UP000007148">
    <property type="component" value="Unassembled WGS sequence"/>
</dbReference>
<dbReference type="PANTHER" id="PTHR14856:SF9">
    <property type="entry name" value="PQ-LOOP REPEAT-CONTAINING PROTEIN 1"/>
    <property type="match status" value="1"/>
</dbReference>
<dbReference type="PANTHER" id="PTHR14856">
    <property type="entry name" value="PQ-LOOP REPEAT-CONTAINING PROTEIN 1-LIKE PROTEIN"/>
    <property type="match status" value="1"/>
</dbReference>
<dbReference type="AlphaFoldDB" id="G4TPN9"/>
<name>G4TPN9_SERID</name>
<dbReference type="eggNOG" id="KOG2913">
    <property type="taxonomic scope" value="Eukaryota"/>
</dbReference>
<evidence type="ECO:0000256" key="3">
    <source>
        <dbReference type="ARBA" id="ARBA00022989"/>
    </source>
</evidence>
<evidence type="ECO:0000313" key="7">
    <source>
        <dbReference type="Proteomes" id="UP000007148"/>
    </source>
</evidence>
<dbReference type="InParanoid" id="G4TPN9"/>
<dbReference type="FunFam" id="1.20.1280.290:FF:000005">
    <property type="entry name" value="PQ-loop repeat-containing protein 1"/>
    <property type="match status" value="1"/>
</dbReference>
<feature type="transmembrane region" description="Helical" evidence="5">
    <location>
        <begin position="106"/>
        <end position="126"/>
    </location>
</feature>
<organism evidence="6 7">
    <name type="scientific">Serendipita indica (strain DSM 11827)</name>
    <name type="common">Root endophyte fungus</name>
    <name type="synonym">Piriformospora indica</name>
    <dbReference type="NCBI Taxonomy" id="1109443"/>
    <lineage>
        <taxon>Eukaryota</taxon>
        <taxon>Fungi</taxon>
        <taxon>Dikarya</taxon>
        <taxon>Basidiomycota</taxon>
        <taxon>Agaricomycotina</taxon>
        <taxon>Agaricomycetes</taxon>
        <taxon>Sebacinales</taxon>
        <taxon>Serendipitaceae</taxon>
        <taxon>Serendipita</taxon>
    </lineage>
</organism>
<keyword evidence="7" id="KW-1185">Reference proteome</keyword>
<reference evidence="6 7" key="1">
    <citation type="journal article" date="2011" name="PLoS Pathog.">
        <title>Endophytic Life Strategies Decoded by Genome and Transcriptome Analyses of the Mutualistic Root Symbiont Piriformospora indica.</title>
        <authorList>
            <person name="Zuccaro A."/>
            <person name="Lahrmann U."/>
            <person name="Guldener U."/>
            <person name="Langen G."/>
            <person name="Pfiffi S."/>
            <person name="Biedenkopf D."/>
            <person name="Wong P."/>
            <person name="Samans B."/>
            <person name="Grimm C."/>
            <person name="Basiewicz M."/>
            <person name="Murat C."/>
            <person name="Martin F."/>
            <person name="Kogel K.H."/>
        </authorList>
    </citation>
    <scope>NUCLEOTIDE SEQUENCE [LARGE SCALE GENOMIC DNA]</scope>
    <source>
        <strain evidence="6 7">DSM 11827</strain>
    </source>
</reference>
<gene>
    <name evidence="6" type="ORF">PIIN_07239</name>
</gene>
<evidence type="ECO:0000313" key="6">
    <source>
        <dbReference type="EMBL" id="CCA73284.1"/>
    </source>
</evidence>
<dbReference type="OrthoDB" id="292213at2759"/>
<evidence type="ECO:0000256" key="1">
    <source>
        <dbReference type="ARBA" id="ARBA00004141"/>
    </source>
</evidence>
<evidence type="ECO:0000256" key="4">
    <source>
        <dbReference type="ARBA" id="ARBA00023136"/>
    </source>
</evidence>
<feature type="transmembrane region" description="Helical" evidence="5">
    <location>
        <begin position="64"/>
        <end position="86"/>
    </location>
</feature>
<dbReference type="GO" id="GO:0042147">
    <property type="term" value="P:retrograde transport, endosome to Golgi"/>
    <property type="evidence" value="ECO:0007669"/>
    <property type="project" value="TreeGrafter"/>
</dbReference>
<comment type="subcellular location">
    <subcellularLocation>
        <location evidence="1">Membrane</location>
        <topology evidence="1">Multi-pass membrane protein</topology>
    </subcellularLocation>
</comment>
<dbReference type="GO" id="GO:0045332">
    <property type="term" value="P:phospholipid translocation"/>
    <property type="evidence" value="ECO:0007669"/>
    <property type="project" value="TreeGrafter"/>
</dbReference>
<dbReference type="GO" id="GO:0016020">
    <property type="term" value="C:membrane"/>
    <property type="evidence" value="ECO:0007669"/>
    <property type="project" value="UniProtKB-SubCell"/>
</dbReference>
<keyword evidence="2 5" id="KW-0812">Transmembrane</keyword>
<dbReference type="InterPro" id="IPR052241">
    <property type="entry name" value="SLC66/Scramblase_ANY1"/>
</dbReference>
<evidence type="ECO:0000256" key="2">
    <source>
        <dbReference type="ARBA" id="ARBA00022692"/>
    </source>
</evidence>
<sequence>MTWLSTLASIGMAVGPPLVYADQAYSIVKKKDATGFSRDVTAILLVANITRCMFWIGKRFEFALLIQSILMIAAQLGLLYICILYRPRHEPVSTRPFSWWQWQNYSTYIEFLAGLIICQTILVLIFGRQTWFVDTLGFIALGLESTLPIPQLLSNFKQKSLYGFRMSTLLGWLGGDGFKTAYFFFQGSPLQFRVCAIFQLSVDVAIVGQRIVYGDKPPPEALPVDEDVEQALRLDSDME</sequence>
<accession>G4TPN9</accession>
<keyword evidence="4 5" id="KW-0472">Membrane</keyword>
<dbReference type="Pfam" id="PF04193">
    <property type="entry name" value="PQ-loop"/>
    <property type="match status" value="1"/>
</dbReference>
<dbReference type="HOGENOM" id="CLU_049047_3_1_1"/>
<evidence type="ECO:0000256" key="5">
    <source>
        <dbReference type="SAM" id="Phobius"/>
    </source>
</evidence>
<evidence type="ECO:0008006" key="8">
    <source>
        <dbReference type="Google" id="ProtNLM"/>
    </source>
</evidence>
<keyword evidence="3 5" id="KW-1133">Transmembrane helix</keyword>
<protein>
    <recommendedName>
        <fullName evidence="8">PQ loop repeat protein</fullName>
    </recommendedName>
</protein>
<dbReference type="Gene3D" id="1.20.1280.290">
    <property type="match status" value="2"/>
</dbReference>
<dbReference type="InterPro" id="IPR006603">
    <property type="entry name" value="PQ-loop_rpt"/>
</dbReference>
<dbReference type="GO" id="GO:0005768">
    <property type="term" value="C:endosome"/>
    <property type="evidence" value="ECO:0007669"/>
    <property type="project" value="TreeGrafter"/>
</dbReference>
<dbReference type="EMBL" id="CAFZ01000214">
    <property type="protein sequence ID" value="CCA73284.1"/>
    <property type="molecule type" value="Genomic_DNA"/>
</dbReference>
<dbReference type="STRING" id="1109443.G4TPN9"/>